<evidence type="ECO:0008006" key="3">
    <source>
        <dbReference type="Google" id="ProtNLM"/>
    </source>
</evidence>
<accession>A0ABX0WB62</accession>
<evidence type="ECO:0000313" key="1">
    <source>
        <dbReference type="EMBL" id="NIZ61910.1"/>
    </source>
</evidence>
<name>A0ABX0WB62_9RHOB</name>
<dbReference type="Proteomes" id="UP001429564">
    <property type="component" value="Unassembled WGS sequence"/>
</dbReference>
<reference evidence="1 2" key="1">
    <citation type="submission" date="2018-05" db="EMBL/GenBank/DDBJ databases">
        <authorList>
            <person name="Zhang Y.-J."/>
        </authorList>
    </citation>
    <scope>NUCLEOTIDE SEQUENCE [LARGE SCALE GENOMIC DNA]</scope>
    <source>
        <strain evidence="1 2">CY04</strain>
    </source>
</reference>
<dbReference type="RefSeq" id="WP_167684542.1">
    <property type="nucleotide sequence ID" value="NZ_QHLQ01000012.1"/>
</dbReference>
<gene>
    <name evidence="1" type="ORF">DL239_13090</name>
</gene>
<keyword evidence="2" id="KW-1185">Reference proteome</keyword>
<proteinExistence type="predicted"/>
<evidence type="ECO:0000313" key="2">
    <source>
        <dbReference type="Proteomes" id="UP001429564"/>
    </source>
</evidence>
<dbReference type="EMBL" id="QHLQ01000012">
    <property type="protein sequence ID" value="NIZ61910.1"/>
    <property type="molecule type" value="Genomic_DNA"/>
</dbReference>
<sequence length="100" mass="10555">MLTLGDGADHVTAGHWINAGVSTLILDFDSTEDQLVVLRSFQNQPDPDTEIEAVSNTPDQSIIRANGTEALRVNSPAGISLNEVVLIDQTGSTLPGLPTT</sequence>
<organism evidence="1 2">
    <name type="scientific">Parasedimentitalea denitrificans</name>
    <dbReference type="NCBI Taxonomy" id="2211118"/>
    <lineage>
        <taxon>Bacteria</taxon>
        <taxon>Pseudomonadati</taxon>
        <taxon>Pseudomonadota</taxon>
        <taxon>Alphaproteobacteria</taxon>
        <taxon>Rhodobacterales</taxon>
        <taxon>Paracoccaceae</taxon>
        <taxon>Parasedimentitalea</taxon>
    </lineage>
</organism>
<protein>
    <recommendedName>
        <fullName evidence="3">Haemolysin-type calcium binding-related domain-containing protein</fullName>
    </recommendedName>
</protein>
<comment type="caution">
    <text evidence="1">The sequence shown here is derived from an EMBL/GenBank/DDBJ whole genome shotgun (WGS) entry which is preliminary data.</text>
</comment>